<dbReference type="SUPFAM" id="SSF55856">
    <property type="entry name" value="Cytochrome b5-like heme/steroid binding domain"/>
    <property type="match status" value="1"/>
</dbReference>
<keyword evidence="9" id="KW-0408">Iron</keyword>
<dbReference type="GO" id="GO:0006636">
    <property type="term" value="P:unsaturated fatty acid biosynthetic process"/>
    <property type="evidence" value="ECO:0007669"/>
    <property type="project" value="TreeGrafter"/>
</dbReference>
<dbReference type="InterPro" id="IPR005804">
    <property type="entry name" value="FA_desaturase_dom"/>
</dbReference>
<keyword evidence="4 13" id="KW-0812">Transmembrane</keyword>
<dbReference type="PROSITE" id="PS50255">
    <property type="entry name" value="CYTOCHROME_B5_2"/>
    <property type="match status" value="1"/>
</dbReference>
<dbReference type="InterPro" id="IPR036400">
    <property type="entry name" value="Cyt_B5-like_heme/steroid_sf"/>
</dbReference>
<feature type="transmembrane region" description="Helical" evidence="13">
    <location>
        <begin position="446"/>
        <end position="466"/>
    </location>
</feature>
<dbReference type="RefSeq" id="XP_033423263.1">
    <property type="nucleotide sequence ID" value="XM_033572711.1"/>
</dbReference>
<comment type="subcellular location">
    <subcellularLocation>
        <location evidence="1">Membrane</location>
        <topology evidence="1">Multi-pass membrane protein</topology>
    </subcellularLocation>
</comment>
<evidence type="ECO:0000256" key="11">
    <source>
        <dbReference type="ARBA" id="ARBA00023136"/>
    </source>
</evidence>
<evidence type="ECO:0000256" key="4">
    <source>
        <dbReference type="ARBA" id="ARBA00022692"/>
    </source>
</evidence>
<dbReference type="PRINTS" id="PR00075">
    <property type="entry name" value="FACDDSATRASE"/>
</dbReference>
<dbReference type="Pfam" id="PF07993">
    <property type="entry name" value="NAD_binding_4"/>
    <property type="match status" value="1"/>
</dbReference>
<keyword evidence="10" id="KW-0443">Lipid metabolism</keyword>
<feature type="transmembrane region" description="Helical" evidence="13">
    <location>
        <begin position="590"/>
        <end position="607"/>
    </location>
</feature>
<reference evidence="15 16" key="1">
    <citation type="submission" date="2019-08" db="EMBL/GenBank/DDBJ databases">
        <title>The genome sequence of a newly discovered highly antifungal drug resistant Aspergillus species, Aspergillus tanneri NIH 1004.</title>
        <authorList>
            <person name="Mounaud S."/>
            <person name="Singh I."/>
            <person name="Joardar V."/>
            <person name="Pakala S."/>
            <person name="Pakala S."/>
            <person name="Venepally P."/>
            <person name="Chung J.K."/>
            <person name="Losada L."/>
            <person name="Nierman W.C."/>
        </authorList>
    </citation>
    <scope>NUCLEOTIDE SEQUENCE [LARGE SCALE GENOMIC DNA]</scope>
    <source>
        <strain evidence="15 16">NIH1004</strain>
    </source>
</reference>
<organism evidence="15 16">
    <name type="scientific">Aspergillus tanneri</name>
    <dbReference type="NCBI Taxonomy" id="1220188"/>
    <lineage>
        <taxon>Eukaryota</taxon>
        <taxon>Fungi</taxon>
        <taxon>Dikarya</taxon>
        <taxon>Ascomycota</taxon>
        <taxon>Pezizomycotina</taxon>
        <taxon>Eurotiomycetes</taxon>
        <taxon>Eurotiomycetidae</taxon>
        <taxon>Eurotiales</taxon>
        <taxon>Aspergillaceae</taxon>
        <taxon>Aspergillus</taxon>
        <taxon>Aspergillus subgen. Circumdati</taxon>
    </lineage>
</organism>
<evidence type="ECO:0000256" key="8">
    <source>
        <dbReference type="ARBA" id="ARBA00023002"/>
    </source>
</evidence>
<dbReference type="InterPro" id="IPR015876">
    <property type="entry name" value="Acyl-CoA_DS"/>
</dbReference>
<dbReference type="EMBL" id="QUQM01000006">
    <property type="protein sequence ID" value="KAA8643902.1"/>
    <property type="molecule type" value="Genomic_DNA"/>
</dbReference>
<dbReference type="AlphaFoldDB" id="A0A5M9MA42"/>
<proteinExistence type="inferred from homology"/>
<name>A0A5M9MA42_9EURO</name>
<sequence length="890" mass="101103">MIWEYYAGKVIFITGGSGFLGTTLIYRLVKRAPVAHIYVLCRGGLRKLVEKWNQWLPRETVEMMTDPQLLTVLEGDMLLPDMGLAQDQLALLRTQAEVIVHAASSIALLKPLEKIFRPVIVATERLARLALGCERLECFVFVSTAYSNAHLYAETDGTSGLEVQETLYPLHRDGSDIEDIDQELQEVYKTNSSAAYRSHNFPWAYGYAKHLTERLLHRLFTPSNKRLLIVRPSIIEPAQCFPYRKFCIPMSTPHIIFAAGLALTLSRTIRFSSRFDNPYHQSSIDYVPVDVVVDRLLAHVAHGTHGAIHAVAGPMPFQSTWERTIKLRRIPSRIRPGWTRQSWHSEAIHPLARVYKTIGTTFYFVEKKTLDLWQELADVERSKLHLFADMEVLYYDHEHMRPDHIWDCMMHLTTRSRSLLLLPKNMYYQSKQDISNIQNFLRSINYIHVVMTIGIPLLGLSLALYVPLQIKTLIWSCIYWFLSGMGITAGYHRLWAHKTYSASVPLKVLLALLGAGAVQGSIRKWSRDHRAHHRYVDTDQDPYNVHKGLFYAHMGWIIFKQDPNSIGRVDISDLNADKVVTWQHRHYGRLLLLMAFAVPVLVAGLGWSDWKGGFVYAGCLRIFIIQQNTYCINSLAHWLGDQPYQSTKSPRDNLFAAVLTLGEGYHNFHHEFPGDYRNGIERFDFDPTKWFINFLAWGKLVFDLRVFPENEIKKGRFQERSKALAEESKGIVWGVPEDQLPVISMEDMRGACEEGVDLICINGIVYDVSTFKHQHPGGNVILNGIGKDPSLVHHYLCPRLFNPLLQCLPPNHHLHAPNTGWYLTVQPTPALTGANGLGLSAVGKRLSIVMLAASYADTVNDETVNKAAANLISSIESATKTRACIARLST</sequence>
<evidence type="ECO:0000256" key="13">
    <source>
        <dbReference type="SAM" id="Phobius"/>
    </source>
</evidence>
<dbReference type="InterPro" id="IPR001522">
    <property type="entry name" value="FADS-1_CS"/>
</dbReference>
<dbReference type="Pfam" id="PF00173">
    <property type="entry name" value="Cyt-b5"/>
    <property type="match status" value="1"/>
</dbReference>
<dbReference type="VEuPathDB" id="FungiDB:EYZ11_005990"/>
<dbReference type="VEuPathDB" id="FungiDB:EYZ11_011670"/>
<dbReference type="SUPFAM" id="SSF51735">
    <property type="entry name" value="NAD(P)-binding Rossmann-fold domains"/>
    <property type="match status" value="1"/>
</dbReference>
<dbReference type="Pfam" id="PF00487">
    <property type="entry name" value="FA_desaturase"/>
    <property type="match status" value="1"/>
</dbReference>
<dbReference type="PROSITE" id="PS00476">
    <property type="entry name" value="FATTY_ACID_DESATUR_1"/>
    <property type="match status" value="1"/>
</dbReference>
<dbReference type="InterPro" id="IPR001199">
    <property type="entry name" value="Cyt_B5-like_heme/steroid-bd"/>
</dbReference>
<dbReference type="GeneID" id="54330800"/>
<evidence type="ECO:0000256" key="5">
    <source>
        <dbReference type="ARBA" id="ARBA00022723"/>
    </source>
</evidence>
<keyword evidence="6" id="KW-0276">Fatty acid metabolism</keyword>
<evidence type="ECO:0000313" key="15">
    <source>
        <dbReference type="EMBL" id="KAA8643902.1"/>
    </source>
</evidence>
<feature type="domain" description="Cytochrome b5 heme-binding" evidence="14">
    <location>
        <begin position="740"/>
        <end position="788"/>
    </location>
</feature>
<keyword evidence="12" id="KW-0275">Fatty acid biosynthesis</keyword>
<protein>
    <recommendedName>
        <fullName evidence="14">Cytochrome b5 heme-binding domain-containing protein</fullName>
    </recommendedName>
</protein>
<keyword evidence="8" id="KW-0560">Oxidoreductase</keyword>
<keyword evidence="3" id="KW-0444">Lipid biosynthesis</keyword>
<evidence type="ECO:0000256" key="1">
    <source>
        <dbReference type="ARBA" id="ARBA00004141"/>
    </source>
</evidence>
<dbReference type="OrthoDB" id="429813at2759"/>
<dbReference type="InterPro" id="IPR036291">
    <property type="entry name" value="NAD(P)-bd_dom_sf"/>
</dbReference>
<evidence type="ECO:0000256" key="3">
    <source>
        <dbReference type="ARBA" id="ARBA00022516"/>
    </source>
</evidence>
<dbReference type="PANTHER" id="PTHR11351:SF31">
    <property type="entry name" value="DESATURASE 1, ISOFORM A-RELATED"/>
    <property type="match status" value="1"/>
</dbReference>
<keyword evidence="7 13" id="KW-1133">Transmembrane helix</keyword>
<evidence type="ECO:0000256" key="6">
    <source>
        <dbReference type="ARBA" id="ARBA00022832"/>
    </source>
</evidence>
<feature type="transmembrane region" description="Helical" evidence="13">
    <location>
        <begin position="473"/>
        <end position="492"/>
    </location>
</feature>
<dbReference type="VEuPathDB" id="FungiDB:EYZ11_011673"/>
<dbReference type="Proteomes" id="UP000324241">
    <property type="component" value="Unassembled WGS sequence"/>
</dbReference>
<dbReference type="CDD" id="cd03505">
    <property type="entry name" value="Delta9-FADS-like"/>
    <property type="match status" value="1"/>
</dbReference>
<gene>
    <name evidence="15" type="ORF">ATNIH1004_008098</name>
</gene>
<evidence type="ECO:0000313" key="16">
    <source>
        <dbReference type="Proteomes" id="UP000324241"/>
    </source>
</evidence>
<dbReference type="InterPro" id="IPR013120">
    <property type="entry name" value="FAR_NAD-bd"/>
</dbReference>
<dbReference type="Gene3D" id="3.40.50.720">
    <property type="entry name" value="NAD(P)-binding Rossmann-like Domain"/>
    <property type="match status" value="1"/>
</dbReference>
<comment type="caution">
    <text evidence="15">The sequence shown here is derived from an EMBL/GenBank/DDBJ whole genome shotgun (WGS) entry which is preliminary data.</text>
</comment>
<dbReference type="GO" id="GO:0005506">
    <property type="term" value="F:iron ion binding"/>
    <property type="evidence" value="ECO:0007669"/>
    <property type="project" value="TreeGrafter"/>
</dbReference>
<keyword evidence="11 13" id="KW-0472">Membrane</keyword>
<evidence type="ECO:0000256" key="10">
    <source>
        <dbReference type="ARBA" id="ARBA00023098"/>
    </source>
</evidence>
<keyword evidence="5" id="KW-0479">Metal-binding</keyword>
<dbReference type="Gene3D" id="3.10.120.10">
    <property type="entry name" value="Cytochrome b5-like heme/steroid binding domain"/>
    <property type="match status" value="1"/>
</dbReference>
<dbReference type="PANTHER" id="PTHR11351">
    <property type="entry name" value="ACYL-COA DESATURASE"/>
    <property type="match status" value="1"/>
</dbReference>
<dbReference type="GO" id="GO:0004768">
    <property type="term" value="F:stearoyl-CoA 9-desaturase activity"/>
    <property type="evidence" value="ECO:0007669"/>
    <property type="project" value="TreeGrafter"/>
</dbReference>
<evidence type="ECO:0000256" key="7">
    <source>
        <dbReference type="ARBA" id="ARBA00022989"/>
    </source>
</evidence>
<evidence type="ECO:0000256" key="9">
    <source>
        <dbReference type="ARBA" id="ARBA00023004"/>
    </source>
</evidence>
<accession>A0A5M9MA42</accession>
<dbReference type="GO" id="GO:0005789">
    <property type="term" value="C:endoplasmic reticulum membrane"/>
    <property type="evidence" value="ECO:0007669"/>
    <property type="project" value="TreeGrafter"/>
</dbReference>
<evidence type="ECO:0000256" key="12">
    <source>
        <dbReference type="ARBA" id="ARBA00023160"/>
    </source>
</evidence>
<evidence type="ECO:0000256" key="2">
    <source>
        <dbReference type="ARBA" id="ARBA00009295"/>
    </source>
</evidence>
<comment type="similarity">
    <text evidence="2">Belongs to the fatty acid desaturase type 1 family.</text>
</comment>
<feature type="transmembrane region" description="Helical" evidence="13">
    <location>
        <begin position="504"/>
        <end position="522"/>
    </location>
</feature>
<evidence type="ECO:0000259" key="14">
    <source>
        <dbReference type="PROSITE" id="PS50255"/>
    </source>
</evidence>